<organism evidence="2 3">
    <name type="scientific">Athelia psychrophila</name>
    <dbReference type="NCBI Taxonomy" id="1759441"/>
    <lineage>
        <taxon>Eukaryota</taxon>
        <taxon>Fungi</taxon>
        <taxon>Dikarya</taxon>
        <taxon>Basidiomycota</taxon>
        <taxon>Agaricomycotina</taxon>
        <taxon>Agaricomycetes</taxon>
        <taxon>Agaricomycetidae</taxon>
        <taxon>Atheliales</taxon>
        <taxon>Atheliaceae</taxon>
        <taxon>Athelia</taxon>
    </lineage>
</organism>
<keyword evidence="3" id="KW-1185">Reference proteome</keyword>
<evidence type="ECO:0000313" key="2">
    <source>
        <dbReference type="EMBL" id="KZP20438.1"/>
    </source>
</evidence>
<dbReference type="EMBL" id="KV417555">
    <property type="protein sequence ID" value="KZP20438.1"/>
    <property type="molecule type" value="Genomic_DNA"/>
</dbReference>
<name>A0A166J326_9AGAM</name>
<sequence length="198" mass="21692">MTRHSTGTTYMRCRRRGIWESHDAFQTMTLNTNADSPATRRFYHLTIPSQYIPIIPGKTNRNGRLPTTIAVSRDATTLNRLRCIHPISSFTAPNAGHYQSTMAAPHVMCMRLCHHRLIAVPYHPHSHQRSRGDDGAVSSPRKPVTVLHGGADLPATSGIVGGSSEDGDRNVGRTFKHQDSDLMLCASCLFGATISACA</sequence>
<dbReference type="AlphaFoldDB" id="A0A166J326"/>
<feature type="region of interest" description="Disordered" evidence="1">
    <location>
        <begin position="124"/>
        <end position="148"/>
    </location>
</feature>
<accession>A0A166J326</accession>
<proteinExistence type="predicted"/>
<protein>
    <submittedName>
        <fullName evidence="2">Uncharacterized protein</fullName>
    </submittedName>
</protein>
<evidence type="ECO:0000256" key="1">
    <source>
        <dbReference type="SAM" id="MobiDB-lite"/>
    </source>
</evidence>
<reference evidence="2 3" key="1">
    <citation type="journal article" date="2016" name="Mol. Biol. Evol.">
        <title>Comparative Genomics of Early-Diverging Mushroom-Forming Fungi Provides Insights into the Origins of Lignocellulose Decay Capabilities.</title>
        <authorList>
            <person name="Nagy L.G."/>
            <person name="Riley R."/>
            <person name="Tritt A."/>
            <person name="Adam C."/>
            <person name="Daum C."/>
            <person name="Floudas D."/>
            <person name="Sun H."/>
            <person name="Yadav J.S."/>
            <person name="Pangilinan J."/>
            <person name="Larsson K.H."/>
            <person name="Matsuura K."/>
            <person name="Barry K."/>
            <person name="Labutti K."/>
            <person name="Kuo R."/>
            <person name="Ohm R.A."/>
            <person name="Bhattacharya S.S."/>
            <person name="Shirouzu T."/>
            <person name="Yoshinaga Y."/>
            <person name="Martin F.M."/>
            <person name="Grigoriev I.V."/>
            <person name="Hibbett D.S."/>
        </authorList>
    </citation>
    <scope>NUCLEOTIDE SEQUENCE [LARGE SCALE GENOMIC DNA]</scope>
    <source>
        <strain evidence="2 3">CBS 109695</strain>
    </source>
</reference>
<dbReference type="Proteomes" id="UP000076532">
    <property type="component" value="Unassembled WGS sequence"/>
</dbReference>
<gene>
    <name evidence="2" type="ORF">FIBSPDRAFT_539288</name>
</gene>
<evidence type="ECO:0000313" key="3">
    <source>
        <dbReference type="Proteomes" id="UP000076532"/>
    </source>
</evidence>